<evidence type="ECO:0000313" key="1">
    <source>
        <dbReference type="EMBL" id="KAH9493464.1"/>
    </source>
</evidence>
<dbReference type="EMBL" id="ASGP02000008">
    <property type="protein sequence ID" value="KAH9493464.1"/>
    <property type="molecule type" value="Genomic_DNA"/>
</dbReference>
<reference evidence="1" key="2">
    <citation type="journal article" date="2022" name="Res Sq">
        <title>Comparative Genomics Reveals Insights into the Divergent Evolution of Astigmatic Mites and Household Pest Adaptations.</title>
        <authorList>
            <person name="Xiong Q."/>
            <person name="Wan A.T.-Y."/>
            <person name="Liu X.-Y."/>
            <person name="Fung C.S.-H."/>
            <person name="Xiao X."/>
            <person name="Malainual N."/>
            <person name="Hou J."/>
            <person name="Wang L."/>
            <person name="Wang M."/>
            <person name="Yang K."/>
            <person name="Cui Y."/>
            <person name="Leung E."/>
            <person name="Nong W."/>
            <person name="Shin S.-K."/>
            <person name="Au S."/>
            <person name="Jeong K.Y."/>
            <person name="Chew F.T."/>
            <person name="Hui J."/>
            <person name="Leung T.F."/>
            <person name="Tungtrongchitr A."/>
            <person name="Zhong N."/>
            <person name="Liu Z."/>
            <person name="Tsui S."/>
        </authorList>
    </citation>
    <scope>NUCLEOTIDE SEQUENCE</scope>
    <source>
        <strain evidence="1">Derf</strain>
        <tissue evidence="1">Whole organism</tissue>
    </source>
</reference>
<dbReference type="AlphaFoldDB" id="A0A922HHD3"/>
<sequence>MDRFSGDCMCSRCKKKSLEAGKREKTVDKVDGSGTIID</sequence>
<proteinExistence type="predicted"/>
<dbReference type="Proteomes" id="UP000790347">
    <property type="component" value="Unassembled WGS sequence"/>
</dbReference>
<comment type="caution">
    <text evidence="1">The sequence shown here is derived from an EMBL/GenBank/DDBJ whole genome shotgun (WGS) entry which is preliminary data.</text>
</comment>
<accession>A0A922HHD3</accession>
<protein>
    <submittedName>
        <fullName evidence="1">Uncharacterized protein</fullName>
    </submittedName>
</protein>
<keyword evidence="2" id="KW-1185">Reference proteome</keyword>
<name>A0A922HHD3_DERFA</name>
<evidence type="ECO:0000313" key="2">
    <source>
        <dbReference type="Proteomes" id="UP000790347"/>
    </source>
</evidence>
<organism evidence="1 2">
    <name type="scientific">Dermatophagoides farinae</name>
    <name type="common">American house dust mite</name>
    <dbReference type="NCBI Taxonomy" id="6954"/>
    <lineage>
        <taxon>Eukaryota</taxon>
        <taxon>Metazoa</taxon>
        <taxon>Ecdysozoa</taxon>
        <taxon>Arthropoda</taxon>
        <taxon>Chelicerata</taxon>
        <taxon>Arachnida</taxon>
        <taxon>Acari</taxon>
        <taxon>Acariformes</taxon>
        <taxon>Sarcoptiformes</taxon>
        <taxon>Astigmata</taxon>
        <taxon>Psoroptidia</taxon>
        <taxon>Analgoidea</taxon>
        <taxon>Pyroglyphidae</taxon>
        <taxon>Dermatophagoidinae</taxon>
        <taxon>Dermatophagoides</taxon>
    </lineage>
</organism>
<reference evidence="1" key="1">
    <citation type="submission" date="2013-05" db="EMBL/GenBank/DDBJ databases">
        <authorList>
            <person name="Yim A.K.Y."/>
            <person name="Chan T.F."/>
            <person name="Ji K.M."/>
            <person name="Liu X.Y."/>
            <person name="Zhou J.W."/>
            <person name="Li R.Q."/>
            <person name="Yang K.Y."/>
            <person name="Li J."/>
            <person name="Li M."/>
            <person name="Law P.T.W."/>
            <person name="Wu Y.L."/>
            <person name="Cai Z.L."/>
            <person name="Qin H."/>
            <person name="Bao Y."/>
            <person name="Leung R.K.K."/>
            <person name="Ng P.K.S."/>
            <person name="Zou J."/>
            <person name="Zhong X.J."/>
            <person name="Ran P.X."/>
            <person name="Zhong N.S."/>
            <person name="Liu Z.G."/>
            <person name="Tsui S.K.W."/>
        </authorList>
    </citation>
    <scope>NUCLEOTIDE SEQUENCE</scope>
    <source>
        <strain evidence="1">Derf</strain>
        <tissue evidence="1">Whole organism</tissue>
    </source>
</reference>
<gene>
    <name evidence="1" type="ORF">DERF_014208</name>
</gene>